<dbReference type="RefSeq" id="WP_188606874.1">
    <property type="nucleotide sequence ID" value="NZ_BMIC01000007.1"/>
</dbReference>
<dbReference type="SUPFAM" id="SSF49723">
    <property type="entry name" value="Lipase/lipooxygenase domain (PLAT/LH2 domain)"/>
    <property type="match status" value="1"/>
</dbReference>
<organism evidence="1 2">
    <name type="scientific">Aquaticitalea lipolytica</name>
    <dbReference type="NCBI Taxonomy" id="1247562"/>
    <lineage>
        <taxon>Bacteria</taxon>
        <taxon>Pseudomonadati</taxon>
        <taxon>Bacteroidota</taxon>
        <taxon>Flavobacteriia</taxon>
        <taxon>Flavobacteriales</taxon>
        <taxon>Flavobacteriaceae</taxon>
        <taxon>Aquaticitalea</taxon>
    </lineage>
</organism>
<dbReference type="AlphaFoldDB" id="A0A8J2TU68"/>
<evidence type="ECO:0000313" key="2">
    <source>
        <dbReference type="Proteomes" id="UP000598120"/>
    </source>
</evidence>
<keyword evidence="2" id="KW-1185">Reference proteome</keyword>
<gene>
    <name evidence="1" type="ORF">GCM10011531_26450</name>
</gene>
<accession>A0A8J2TU68</accession>
<sequence length="403" mass="44782">MKNIKFIAFALAVICITTVYGQKKDGKTPTTIKTVGPTIKDKPLLVTTKKMTSFTIPAKGYNFSNTFTVELPIPGLNGPTMSGLCGGMVYSALDYYNNGMAIPTQGFRPAVKTPLHDYIYRRQVTSLADNADKWTELFVNPFGWRSDEFFNWGLQASGGGRIEELKSMIDQGKPVPLGLFALGNGGAAPHHQVLAVGYDMGRYKGDLGDFKEDFKIFVYDPNEPTRLMTIVPNVQGKYFTYKEYPNEDKWQTYFVDKKYKSNRPPSVITPAFPNDGKVHELLVEICTGNDDLRGGNDNVHVTVNFSDGTSETFLNINGQARWIDNYVETVPLRLKNPKPLSQIVSVTFKTTFGGGIGGDNWNVNEIRVIACGYGINQNVINKSGRPLVRFDGNNKPLTINLTR</sequence>
<evidence type="ECO:0000313" key="1">
    <source>
        <dbReference type="EMBL" id="GFZ93124.1"/>
    </source>
</evidence>
<protein>
    <submittedName>
        <fullName evidence="1">Uncharacterized protein</fullName>
    </submittedName>
</protein>
<proteinExistence type="predicted"/>
<comment type="caution">
    <text evidence="1">The sequence shown here is derived from an EMBL/GenBank/DDBJ whole genome shotgun (WGS) entry which is preliminary data.</text>
</comment>
<dbReference type="Proteomes" id="UP000598120">
    <property type="component" value="Unassembled WGS sequence"/>
</dbReference>
<dbReference type="InterPro" id="IPR036392">
    <property type="entry name" value="PLAT/LH2_dom_sf"/>
</dbReference>
<name>A0A8J2TU68_9FLAO</name>
<reference evidence="1 2" key="1">
    <citation type="journal article" date="2014" name="Int. J. Syst. Evol. Microbiol.">
        <title>Complete genome sequence of Corynebacterium casei LMG S-19264T (=DSM 44701T), isolated from a smear-ripened cheese.</title>
        <authorList>
            <consortium name="US DOE Joint Genome Institute (JGI-PGF)"/>
            <person name="Walter F."/>
            <person name="Albersmeier A."/>
            <person name="Kalinowski J."/>
            <person name="Ruckert C."/>
        </authorList>
    </citation>
    <scope>NUCLEOTIDE SEQUENCE [LARGE SCALE GENOMIC DNA]</scope>
    <source>
        <strain evidence="1 2">CGMCC 1.15295</strain>
    </source>
</reference>
<dbReference type="EMBL" id="BMIC01000007">
    <property type="protein sequence ID" value="GFZ93124.1"/>
    <property type="molecule type" value="Genomic_DNA"/>
</dbReference>